<evidence type="ECO:0000313" key="5">
    <source>
        <dbReference type="EMBL" id="KAF5356857.1"/>
    </source>
</evidence>
<accession>A0A8H5LH13</accession>
<keyword evidence="2" id="KW-0479">Metal-binding</keyword>
<evidence type="ECO:0000313" key="6">
    <source>
        <dbReference type="Proteomes" id="UP000559027"/>
    </source>
</evidence>
<feature type="domain" description="CENP-V/GFA" evidence="4">
    <location>
        <begin position="2"/>
        <end position="77"/>
    </location>
</feature>
<dbReference type="EMBL" id="JAACJO010000006">
    <property type="protein sequence ID" value="KAF5356857.1"/>
    <property type="molecule type" value="Genomic_DNA"/>
</dbReference>
<dbReference type="InterPro" id="IPR006913">
    <property type="entry name" value="CENP-V/GFA"/>
</dbReference>
<organism evidence="5 6">
    <name type="scientific">Leucocoprinus leucothites</name>
    <dbReference type="NCBI Taxonomy" id="201217"/>
    <lineage>
        <taxon>Eukaryota</taxon>
        <taxon>Fungi</taxon>
        <taxon>Dikarya</taxon>
        <taxon>Basidiomycota</taxon>
        <taxon>Agaricomycotina</taxon>
        <taxon>Agaricomycetes</taxon>
        <taxon>Agaricomycetidae</taxon>
        <taxon>Agaricales</taxon>
        <taxon>Agaricineae</taxon>
        <taxon>Agaricaceae</taxon>
        <taxon>Leucocoprinus</taxon>
    </lineage>
</organism>
<evidence type="ECO:0000259" key="4">
    <source>
        <dbReference type="Pfam" id="PF04828"/>
    </source>
</evidence>
<evidence type="ECO:0000256" key="1">
    <source>
        <dbReference type="ARBA" id="ARBA00005495"/>
    </source>
</evidence>
<reference evidence="5 6" key="1">
    <citation type="journal article" date="2020" name="ISME J.">
        <title>Uncovering the hidden diversity of litter-decomposition mechanisms in mushroom-forming fungi.</title>
        <authorList>
            <person name="Floudas D."/>
            <person name="Bentzer J."/>
            <person name="Ahren D."/>
            <person name="Johansson T."/>
            <person name="Persson P."/>
            <person name="Tunlid A."/>
        </authorList>
    </citation>
    <scope>NUCLEOTIDE SEQUENCE [LARGE SCALE GENOMIC DNA]</scope>
    <source>
        <strain evidence="5 6">CBS 146.42</strain>
    </source>
</reference>
<dbReference type="Proteomes" id="UP000559027">
    <property type="component" value="Unassembled WGS sequence"/>
</dbReference>
<comment type="caution">
    <text evidence="5">The sequence shown here is derived from an EMBL/GenBank/DDBJ whole genome shotgun (WGS) entry which is preliminary data.</text>
</comment>
<protein>
    <recommendedName>
        <fullName evidence="4">CENP-V/GFA domain-containing protein</fullName>
    </recommendedName>
</protein>
<comment type="similarity">
    <text evidence="1">Belongs to the Gfa family.</text>
</comment>
<dbReference type="Gene3D" id="3.90.1590.10">
    <property type="entry name" value="glutathione-dependent formaldehyde- activating enzyme (gfa)"/>
    <property type="match status" value="1"/>
</dbReference>
<gene>
    <name evidence="5" type="ORF">D9756_006786</name>
</gene>
<sequence>MSTNFLAPKSKIMISGPVKEYSSPVASGNIVTRYFCNNCGSAIAHGSSMIPDLQALQTGNFPDFAKVKIEHELYVKDRWTGLGPIPGAVQVDAMPNLDFIQRAKDLEKAE</sequence>
<dbReference type="GO" id="GO:0046872">
    <property type="term" value="F:metal ion binding"/>
    <property type="evidence" value="ECO:0007669"/>
    <property type="project" value="UniProtKB-KW"/>
</dbReference>
<name>A0A8H5LH13_9AGAR</name>
<proteinExistence type="inferred from homology"/>
<dbReference type="AlphaFoldDB" id="A0A8H5LH13"/>
<dbReference type="Pfam" id="PF04828">
    <property type="entry name" value="GFA"/>
    <property type="match status" value="1"/>
</dbReference>
<dbReference type="InterPro" id="IPR011057">
    <property type="entry name" value="Mss4-like_sf"/>
</dbReference>
<keyword evidence="3" id="KW-0862">Zinc</keyword>
<keyword evidence="6" id="KW-1185">Reference proteome</keyword>
<dbReference type="GO" id="GO:0016846">
    <property type="term" value="F:carbon-sulfur lyase activity"/>
    <property type="evidence" value="ECO:0007669"/>
    <property type="project" value="InterPro"/>
</dbReference>
<evidence type="ECO:0000256" key="3">
    <source>
        <dbReference type="ARBA" id="ARBA00022833"/>
    </source>
</evidence>
<dbReference type="OrthoDB" id="428768at2759"/>
<evidence type="ECO:0000256" key="2">
    <source>
        <dbReference type="ARBA" id="ARBA00022723"/>
    </source>
</evidence>
<dbReference type="SUPFAM" id="SSF51316">
    <property type="entry name" value="Mss4-like"/>
    <property type="match status" value="1"/>
</dbReference>